<evidence type="ECO:0000313" key="8">
    <source>
        <dbReference type="EMBL" id="TWH94664.1"/>
    </source>
</evidence>
<evidence type="ECO:0000256" key="4">
    <source>
        <dbReference type="ARBA" id="ARBA00023065"/>
    </source>
</evidence>
<dbReference type="PANTHER" id="PTHR11910">
    <property type="entry name" value="ATP SYNTHASE DELTA CHAIN"/>
    <property type="match status" value="1"/>
</dbReference>
<evidence type="ECO:0000256" key="7">
    <source>
        <dbReference type="HAMAP-Rule" id="MF_01416"/>
    </source>
</evidence>
<comment type="similarity">
    <text evidence="7">Belongs to the ATPase delta chain family.</text>
</comment>
<keyword evidence="6 7" id="KW-0066">ATP synthesis</keyword>
<dbReference type="GO" id="GO:0005886">
    <property type="term" value="C:plasma membrane"/>
    <property type="evidence" value="ECO:0007669"/>
    <property type="project" value="UniProtKB-SubCell"/>
</dbReference>
<dbReference type="SUPFAM" id="SSF47928">
    <property type="entry name" value="N-terminal domain of the delta subunit of the F1F0-ATP synthase"/>
    <property type="match status" value="1"/>
</dbReference>
<dbReference type="PRINTS" id="PR00125">
    <property type="entry name" value="ATPASEDELTA"/>
</dbReference>
<accession>A0A562KH63</accession>
<dbReference type="Pfam" id="PF00213">
    <property type="entry name" value="OSCP"/>
    <property type="match status" value="1"/>
</dbReference>
<dbReference type="PROSITE" id="PS00389">
    <property type="entry name" value="ATPASE_DELTA"/>
    <property type="match status" value="1"/>
</dbReference>
<dbReference type="GO" id="GO:0045259">
    <property type="term" value="C:proton-transporting ATP synthase complex"/>
    <property type="evidence" value="ECO:0007669"/>
    <property type="project" value="UniProtKB-KW"/>
</dbReference>
<organism evidence="8 9">
    <name type="scientific">Flavobacterium cheniae</name>
    <dbReference type="NCBI Taxonomy" id="295428"/>
    <lineage>
        <taxon>Bacteria</taxon>
        <taxon>Pseudomonadati</taxon>
        <taxon>Bacteroidota</taxon>
        <taxon>Flavobacteriia</taxon>
        <taxon>Flavobacteriales</taxon>
        <taxon>Flavobacteriaceae</taxon>
        <taxon>Flavobacterium</taxon>
    </lineage>
</organism>
<name>A0A562KH63_9FLAO</name>
<dbReference type="GO" id="GO:0046933">
    <property type="term" value="F:proton-transporting ATP synthase activity, rotational mechanism"/>
    <property type="evidence" value="ECO:0007669"/>
    <property type="project" value="UniProtKB-UniRule"/>
</dbReference>
<dbReference type="RefSeq" id="WP_133608826.1">
    <property type="nucleotide sequence ID" value="NZ_SNZC01000002.1"/>
</dbReference>
<keyword evidence="4 7" id="KW-0406">Ion transport</keyword>
<dbReference type="InterPro" id="IPR000711">
    <property type="entry name" value="ATPase_OSCP/dsu"/>
</dbReference>
<dbReference type="NCBIfam" id="TIGR01145">
    <property type="entry name" value="ATP_synt_delta"/>
    <property type="match status" value="1"/>
</dbReference>
<evidence type="ECO:0000256" key="5">
    <source>
        <dbReference type="ARBA" id="ARBA00023136"/>
    </source>
</evidence>
<comment type="function">
    <text evidence="7">F(1)F(0) ATP synthase produces ATP from ADP in the presence of a proton or sodium gradient. F-type ATPases consist of two structural domains, F(1) containing the extramembraneous catalytic core and F(0) containing the membrane proton channel, linked together by a central stalk and a peripheral stalk. During catalysis, ATP synthesis in the catalytic domain of F(1) is coupled via a rotary mechanism of the central stalk subunits to proton translocation.</text>
</comment>
<protein>
    <recommendedName>
        <fullName evidence="7">ATP synthase subunit delta</fullName>
    </recommendedName>
    <alternativeName>
        <fullName evidence="7">ATP synthase F(1) sector subunit delta</fullName>
    </alternativeName>
    <alternativeName>
        <fullName evidence="7">F-type ATPase subunit delta</fullName>
        <shortName evidence="7">F-ATPase subunit delta</shortName>
    </alternativeName>
</protein>
<reference evidence="8 9" key="1">
    <citation type="journal article" date="2015" name="Stand. Genomic Sci.">
        <title>Genomic Encyclopedia of Bacterial and Archaeal Type Strains, Phase III: the genomes of soil and plant-associated and newly described type strains.</title>
        <authorList>
            <person name="Whitman W.B."/>
            <person name="Woyke T."/>
            <person name="Klenk H.P."/>
            <person name="Zhou Y."/>
            <person name="Lilburn T.G."/>
            <person name="Beck B.J."/>
            <person name="De Vos P."/>
            <person name="Vandamme P."/>
            <person name="Eisen J.A."/>
            <person name="Garrity G."/>
            <person name="Hugenholtz P."/>
            <person name="Kyrpides N.C."/>
        </authorList>
    </citation>
    <scope>NUCLEOTIDE SEQUENCE [LARGE SCALE GENOMIC DNA]</scope>
    <source>
        <strain evidence="8 9">CGMCC 1.6844</strain>
    </source>
</reference>
<dbReference type="Proteomes" id="UP000315312">
    <property type="component" value="Unassembled WGS sequence"/>
</dbReference>
<comment type="subcellular location">
    <subcellularLocation>
        <location evidence="7">Cell membrane</location>
        <topology evidence="7">Peripheral membrane protein</topology>
    </subcellularLocation>
    <subcellularLocation>
        <location evidence="1">Membrane</location>
    </subcellularLocation>
</comment>
<evidence type="ECO:0000256" key="3">
    <source>
        <dbReference type="ARBA" id="ARBA00022781"/>
    </source>
</evidence>
<evidence type="ECO:0000313" key="9">
    <source>
        <dbReference type="Proteomes" id="UP000315312"/>
    </source>
</evidence>
<sequence length="177" mass="19469">MAGTRAAIRYAKAILDIAQVNNSTQAVNSDMTSIVNAIKDSAELKDFLQSPVVKGEIKFSSLNEIFASAQKETKGLFQLLLVNKRFELLNDVALQFNALYDELNGIEIAKVTTAFPITPELEAKVLAKIASFSNKNITIQNIVDPAIIGGFILRMGDKQYNASVSSRLQNLKREFSN</sequence>
<evidence type="ECO:0000256" key="1">
    <source>
        <dbReference type="ARBA" id="ARBA00004370"/>
    </source>
</evidence>
<gene>
    <name evidence="7" type="primary">atpH</name>
    <name evidence="8" type="ORF">IP97_01376</name>
</gene>
<dbReference type="AlphaFoldDB" id="A0A562KH63"/>
<evidence type="ECO:0000256" key="2">
    <source>
        <dbReference type="ARBA" id="ARBA00022448"/>
    </source>
</evidence>
<comment type="function">
    <text evidence="7">This protein is part of the stalk that links CF(0) to CF(1). It either transmits conformational changes from CF(0) to CF(1) or is implicated in proton conduction.</text>
</comment>
<dbReference type="HAMAP" id="MF_01416">
    <property type="entry name" value="ATP_synth_delta_bact"/>
    <property type="match status" value="1"/>
</dbReference>
<keyword evidence="7" id="KW-0139">CF(1)</keyword>
<keyword evidence="5 7" id="KW-0472">Membrane</keyword>
<dbReference type="OrthoDB" id="9802471at2"/>
<dbReference type="EMBL" id="VLKM01000005">
    <property type="protein sequence ID" value="TWH94664.1"/>
    <property type="molecule type" value="Genomic_DNA"/>
</dbReference>
<keyword evidence="9" id="KW-1185">Reference proteome</keyword>
<evidence type="ECO:0000256" key="6">
    <source>
        <dbReference type="ARBA" id="ARBA00023310"/>
    </source>
</evidence>
<keyword evidence="3 7" id="KW-0375">Hydrogen ion transport</keyword>
<dbReference type="InterPro" id="IPR020781">
    <property type="entry name" value="ATPase_OSCP/d_CS"/>
</dbReference>
<keyword evidence="7" id="KW-1003">Cell membrane</keyword>
<dbReference type="Gene3D" id="1.10.520.20">
    <property type="entry name" value="N-terminal domain of the delta subunit of the F1F0-ATP synthase"/>
    <property type="match status" value="1"/>
</dbReference>
<comment type="caution">
    <text evidence="8">The sequence shown here is derived from an EMBL/GenBank/DDBJ whole genome shotgun (WGS) entry which is preliminary data.</text>
</comment>
<dbReference type="InterPro" id="IPR026015">
    <property type="entry name" value="ATP_synth_OSCP/delta_N_sf"/>
</dbReference>
<proteinExistence type="inferred from homology"/>
<keyword evidence="2 7" id="KW-0813">Transport</keyword>